<evidence type="ECO:0000313" key="2">
    <source>
        <dbReference type="EMBL" id="QEN08051.1"/>
    </source>
</evidence>
<evidence type="ECO:0000259" key="1">
    <source>
        <dbReference type="Pfam" id="PF07238"/>
    </source>
</evidence>
<protein>
    <submittedName>
        <fullName evidence="2">PilZ domain-containing protein</fullName>
    </submittedName>
</protein>
<name>A0A5C1QKC8_9SPIO</name>
<proteinExistence type="predicted"/>
<dbReference type="KEGG" id="ock:EXM22_08655"/>
<dbReference type="InterPro" id="IPR009875">
    <property type="entry name" value="PilZ_domain"/>
</dbReference>
<keyword evidence="3" id="KW-1185">Reference proteome</keyword>
<evidence type="ECO:0000313" key="3">
    <source>
        <dbReference type="Proteomes" id="UP000324209"/>
    </source>
</evidence>
<dbReference type="RefSeq" id="WP_149486131.1">
    <property type="nucleotide sequence ID" value="NZ_CP036150.1"/>
</dbReference>
<accession>A0A5C1QKC8</accession>
<dbReference type="Pfam" id="PF07238">
    <property type="entry name" value="PilZ"/>
    <property type="match status" value="1"/>
</dbReference>
<dbReference type="EMBL" id="CP036150">
    <property type="protein sequence ID" value="QEN08051.1"/>
    <property type="molecule type" value="Genomic_DNA"/>
</dbReference>
<dbReference type="SUPFAM" id="SSF141371">
    <property type="entry name" value="PilZ domain-like"/>
    <property type="match status" value="1"/>
</dbReference>
<dbReference type="AlphaFoldDB" id="A0A5C1QKC8"/>
<dbReference type="GO" id="GO:0035438">
    <property type="term" value="F:cyclic-di-GMP binding"/>
    <property type="evidence" value="ECO:0007669"/>
    <property type="project" value="InterPro"/>
</dbReference>
<dbReference type="Proteomes" id="UP000324209">
    <property type="component" value="Chromosome"/>
</dbReference>
<feature type="domain" description="PilZ" evidence="1">
    <location>
        <begin position="16"/>
        <end position="87"/>
    </location>
</feature>
<dbReference type="OrthoDB" id="370163at2"/>
<sequence>MKTNRKTQRSQSYAKVLLDNSLPAYIRDISVDGFRVYSPVPLPYQEGNSVSCRIFPTNDSGDSFKIKGLIRWNKQDVEGEDLMGILISSFESTEGKILYKSLNQRFFKAP</sequence>
<reference evidence="2 3" key="1">
    <citation type="submission" date="2019-02" db="EMBL/GenBank/DDBJ databases">
        <title>Complete Genome Sequence and Methylome Analysis of free living Spirochaetas.</title>
        <authorList>
            <person name="Fomenkov A."/>
            <person name="Dubinina G."/>
            <person name="Leshcheva N."/>
            <person name="Mikheeva N."/>
            <person name="Grabovich M."/>
            <person name="Vincze T."/>
            <person name="Roberts R.J."/>
        </authorList>
    </citation>
    <scope>NUCLEOTIDE SEQUENCE [LARGE SCALE GENOMIC DNA]</scope>
    <source>
        <strain evidence="2 3">K2</strain>
    </source>
</reference>
<gene>
    <name evidence="2" type="ORF">EXM22_08655</name>
</gene>
<organism evidence="2 3">
    <name type="scientific">Oceanispirochaeta crateris</name>
    <dbReference type="NCBI Taxonomy" id="2518645"/>
    <lineage>
        <taxon>Bacteria</taxon>
        <taxon>Pseudomonadati</taxon>
        <taxon>Spirochaetota</taxon>
        <taxon>Spirochaetia</taxon>
        <taxon>Spirochaetales</taxon>
        <taxon>Spirochaetaceae</taxon>
        <taxon>Oceanispirochaeta</taxon>
    </lineage>
</organism>